<dbReference type="InterPro" id="IPR001791">
    <property type="entry name" value="Laminin_G"/>
</dbReference>
<dbReference type="Pfam" id="PF02210">
    <property type="entry name" value="Laminin_G_2"/>
    <property type="match status" value="1"/>
</dbReference>
<dbReference type="CDD" id="cd00110">
    <property type="entry name" value="LamG"/>
    <property type="match status" value="1"/>
</dbReference>
<gene>
    <name evidence="2" type="ORF">PACLA_8A015717</name>
</gene>
<dbReference type="Proteomes" id="UP001152795">
    <property type="component" value="Unassembled WGS sequence"/>
</dbReference>
<evidence type="ECO:0000313" key="2">
    <source>
        <dbReference type="EMBL" id="CAB4037500.1"/>
    </source>
</evidence>
<dbReference type="AlphaFoldDB" id="A0A7D9LQU9"/>
<proteinExistence type="predicted"/>
<comment type="caution">
    <text evidence="1">Lacks conserved residue(s) required for the propagation of feature annotation.</text>
</comment>
<evidence type="ECO:0000256" key="1">
    <source>
        <dbReference type="PROSITE-ProRule" id="PRU00122"/>
    </source>
</evidence>
<evidence type="ECO:0000313" key="3">
    <source>
        <dbReference type="Proteomes" id="UP001152795"/>
    </source>
</evidence>
<name>A0A7D9LQU9_PARCT</name>
<keyword evidence="3" id="KW-1185">Reference proteome</keyword>
<sequence length="84" mass="9137">MVSLQVDTNPPSKVKRGTRTIANVKDQFFLGGIPENVRSVGINVRSSYQGCLKNFRIKDSSVVELSNPASMFGDISMFGCPIAD</sequence>
<comment type="caution">
    <text evidence="2">The sequence shown here is derived from an EMBL/GenBank/DDBJ whole genome shotgun (WGS) entry which is preliminary data.</text>
</comment>
<protein>
    <submittedName>
        <fullName evidence="2">Uncharacterized protein</fullName>
    </submittedName>
</protein>
<organism evidence="2 3">
    <name type="scientific">Paramuricea clavata</name>
    <name type="common">Red gorgonian</name>
    <name type="synonym">Violescent sea-whip</name>
    <dbReference type="NCBI Taxonomy" id="317549"/>
    <lineage>
        <taxon>Eukaryota</taxon>
        <taxon>Metazoa</taxon>
        <taxon>Cnidaria</taxon>
        <taxon>Anthozoa</taxon>
        <taxon>Octocorallia</taxon>
        <taxon>Malacalcyonacea</taxon>
        <taxon>Plexauridae</taxon>
        <taxon>Paramuricea</taxon>
    </lineage>
</organism>
<accession>A0A7D9LQU9</accession>
<dbReference type="InterPro" id="IPR013320">
    <property type="entry name" value="ConA-like_dom_sf"/>
</dbReference>
<dbReference type="PROSITE" id="PS50025">
    <property type="entry name" value="LAM_G_DOMAIN"/>
    <property type="match status" value="1"/>
</dbReference>
<dbReference type="Gene3D" id="2.60.120.200">
    <property type="match status" value="1"/>
</dbReference>
<dbReference type="EMBL" id="CACRXK020023164">
    <property type="protein sequence ID" value="CAB4037500.1"/>
    <property type="molecule type" value="Genomic_DNA"/>
</dbReference>
<dbReference type="SUPFAM" id="SSF49899">
    <property type="entry name" value="Concanavalin A-like lectins/glucanases"/>
    <property type="match status" value="1"/>
</dbReference>
<reference evidence="2" key="1">
    <citation type="submission" date="2020-04" db="EMBL/GenBank/DDBJ databases">
        <authorList>
            <person name="Alioto T."/>
            <person name="Alioto T."/>
            <person name="Gomez Garrido J."/>
        </authorList>
    </citation>
    <scope>NUCLEOTIDE SEQUENCE</scope>
    <source>
        <strain evidence="2">A484AB</strain>
    </source>
</reference>